<evidence type="ECO:0000256" key="3">
    <source>
        <dbReference type="ARBA" id="ARBA00022475"/>
    </source>
</evidence>
<dbReference type="OrthoDB" id="9802264at2"/>
<dbReference type="GO" id="GO:0005524">
    <property type="term" value="F:ATP binding"/>
    <property type="evidence" value="ECO:0007669"/>
    <property type="project" value="UniProtKB-KW"/>
</dbReference>
<keyword evidence="5 8" id="KW-0067">ATP-binding</keyword>
<keyword evidence="10" id="KW-1185">Reference proteome</keyword>
<keyword evidence="3" id="KW-0472">Membrane</keyword>
<dbReference type="CDD" id="cd03262">
    <property type="entry name" value="ABC_HisP_GlnQ"/>
    <property type="match status" value="1"/>
</dbReference>
<evidence type="ECO:0000313" key="10">
    <source>
        <dbReference type="Proteomes" id="UP000092950"/>
    </source>
</evidence>
<dbReference type="PIRSF" id="PIRSF039085">
    <property type="entry name" value="ABC_ATPase_HisP"/>
    <property type="match status" value="1"/>
</dbReference>
<dbReference type="AlphaFoldDB" id="A0A0J6EVJ7"/>
<dbReference type="InterPro" id="IPR030679">
    <property type="entry name" value="ABC_ATPase_HisP-typ"/>
</dbReference>
<evidence type="ECO:0000313" key="8">
    <source>
        <dbReference type="EMBL" id="CUI67593.1"/>
    </source>
</evidence>
<dbReference type="InterPro" id="IPR027417">
    <property type="entry name" value="P-loop_NTPase"/>
</dbReference>
<dbReference type="KEGG" id="bpdz:BBN53_16060"/>
<dbReference type="InterPro" id="IPR050086">
    <property type="entry name" value="MetN_ABC_transporter-like"/>
</dbReference>
<gene>
    <name evidence="8" type="primary">artM_2</name>
    <name evidence="7" type="synonym">glnQ</name>
    <name evidence="7" type="ORF">BBN53_16060</name>
    <name evidence="8" type="ORF">ERS370011_01672</name>
</gene>
<sequence length="261" mass="28917">MTAILTRVTQPPASAASDTTPAVSIAGLNKYYGKFHALRDIHLDVSNGEIVVLCGPSGSGKSSLIRCINHLEQHDSGHIHVNGLPLTRRPEDVEKVRRQLGMVFQGFNLFPHMTVLANCTFALKLAMHVPAGEAEQTAREYLRKVNVIEQADKYPIQLSGGQQQRVAIARALCLRPRIMLFDEPTSALDPESVGSVLRIMEDLAQTGITMICVTHEMGFARKVADRCVFMERGEILETGHAQQFFDAPRSERLRSFLDQVL</sequence>
<dbReference type="Proteomes" id="UP000092950">
    <property type="component" value="Chromosome"/>
</dbReference>
<evidence type="ECO:0000256" key="4">
    <source>
        <dbReference type="ARBA" id="ARBA00022741"/>
    </source>
</evidence>
<reference evidence="8 9" key="1">
    <citation type="submission" date="2015-09" db="EMBL/GenBank/DDBJ databases">
        <authorList>
            <person name="Jackson K.R."/>
            <person name="Lunt B.L."/>
            <person name="Fisher J.N.B."/>
            <person name="Gardner A.V."/>
            <person name="Bailey M.E."/>
            <person name="Deus L.M."/>
            <person name="Earl A.S."/>
            <person name="Gibby P.D."/>
            <person name="Hartmann K.A."/>
            <person name="Liu J.E."/>
            <person name="Manci A.M."/>
            <person name="Nielsen D.A."/>
            <person name="Solomon M.B."/>
            <person name="Breakwell D.P."/>
            <person name="Burnett S.H."/>
            <person name="Grose J.H."/>
        </authorList>
    </citation>
    <scope>NUCLEOTIDE SEQUENCE [LARGE SCALE GENOMIC DNA]</scope>
    <source>
        <strain evidence="8 9">2789STDY5608636</strain>
    </source>
</reference>
<dbReference type="FunFam" id="3.40.50.300:FF:000020">
    <property type="entry name" value="Amino acid ABC transporter ATP-binding component"/>
    <property type="match status" value="1"/>
</dbReference>
<name>A0A0J6EVJ7_9BORD</name>
<dbReference type="SUPFAM" id="SSF52540">
    <property type="entry name" value="P-loop containing nucleoside triphosphate hydrolases"/>
    <property type="match status" value="1"/>
</dbReference>
<keyword evidence="2" id="KW-0813">Transport</keyword>
<evidence type="ECO:0000256" key="1">
    <source>
        <dbReference type="ARBA" id="ARBA00005417"/>
    </source>
</evidence>
<dbReference type="PANTHER" id="PTHR43166:SF4">
    <property type="entry name" value="PHOSPHONATES IMPORT ATP-BINDING PROTEIN PHNC"/>
    <property type="match status" value="1"/>
</dbReference>
<dbReference type="InterPro" id="IPR003593">
    <property type="entry name" value="AAA+_ATPase"/>
</dbReference>
<reference evidence="7 10" key="2">
    <citation type="submission" date="2016-07" db="EMBL/GenBank/DDBJ databases">
        <title>Complete genome sequences of Bordetella pseudohinzii.</title>
        <authorList>
            <person name="Spilker T."/>
            <person name="Darrah R."/>
            <person name="LiPuma J.J."/>
        </authorList>
    </citation>
    <scope>NUCLEOTIDE SEQUENCE [LARGE SCALE GENOMIC DNA]</scope>
    <source>
        <strain evidence="7 10">HI4681</strain>
    </source>
</reference>
<evidence type="ECO:0000313" key="7">
    <source>
        <dbReference type="EMBL" id="ANY17255.1"/>
    </source>
</evidence>
<dbReference type="GO" id="GO:0015424">
    <property type="term" value="F:ABC-type amino acid transporter activity"/>
    <property type="evidence" value="ECO:0007669"/>
    <property type="project" value="InterPro"/>
</dbReference>
<dbReference type="PROSITE" id="PS00211">
    <property type="entry name" value="ABC_TRANSPORTER_1"/>
    <property type="match status" value="1"/>
</dbReference>
<dbReference type="SMART" id="SM00382">
    <property type="entry name" value="AAA"/>
    <property type="match status" value="1"/>
</dbReference>
<keyword evidence="4" id="KW-0547">Nucleotide-binding</keyword>
<dbReference type="Proteomes" id="UP000053096">
    <property type="component" value="Unassembled WGS sequence"/>
</dbReference>
<dbReference type="EMBL" id="CYTV01000004">
    <property type="protein sequence ID" value="CUI67593.1"/>
    <property type="molecule type" value="Genomic_DNA"/>
</dbReference>
<dbReference type="EMBL" id="CP016440">
    <property type="protein sequence ID" value="ANY17255.1"/>
    <property type="molecule type" value="Genomic_DNA"/>
</dbReference>
<keyword evidence="3" id="KW-1003">Cell membrane</keyword>
<comment type="similarity">
    <text evidence="1">Belongs to the ABC transporter superfamily.</text>
</comment>
<dbReference type="RefSeq" id="WP_043213700.1">
    <property type="nucleotide sequence ID" value="NZ_CAJGUP010000026.1"/>
</dbReference>
<dbReference type="PROSITE" id="PS50893">
    <property type="entry name" value="ABC_TRANSPORTER_2"/>
    <property type="match status" value="1"/>
</dbReference>
<protein>
    <submittedName>
        <fullName evidence="8">Arginine transport ATP-binding protein ArtM</fullName>
    </submittedName>
    <submittedName>
        <fullName evidence="7">Glutamine ABC transporter ATP-binding protein</fullName>
    </submittedName>
</protein>
<accession>A0A0J6EVJ7</accession>
<dbReference type="PANTHER" id="PTHR43166">
    <property type="entry name" value="AMINO ACID IMPORT ATP-BINDING PROTEIN"/>
    <property type="match status" value="1"/>
</dbReference>
<accession>A0A0M7EK73</accession>
<evidence type="ECO:0000256" key="2">
    <source>
        <dbReference type="ARBA" id="ARBA00022448"/>
    </source>
</evidence>
<dbReference type="InterPro" id="IPR003439">
    <property type="entry name" value="ABC_transporter-like_ATP-bd"/>
</dbReference>
<dbReference type="GO" id="GO:0016887">
    <property type="term" value="F:ATP hydrolysis activity"/>
    <property type="evidence" value="ECO:0007669"/>
    <property type="project" value="InterPro"/>
</dbReference>
<feature type="domain" description="ABC transporter" evidence="6">
    <location>
        <begin position="23"/>
        <end position="257"/>
    </location>
</feature>
<evidence type="ECO:0000313" key="9">
    <source>
        <dbReference type="Proteomes" id="UP000053096"/>
    </source>
</evidence>
<organism evidence="8 9">
    <name type="scientific">Bordetella pseudohinzii</name>
    <dbReference type="NCBI Taxonomy" id="1331258"/>
    <lineage>
        <taxon>Bacteria</taxon>
        <taxon>Pseudomonadati</taxon>
        <taxon>Pseudomonadota</taxon>
        <taxon>Betaproteobacteria</taxon>
        <taxon>Burkholderiales</taxon>
        <taxon>Alcaligenaceae</taxon>
        <taxon>Bordetella</taxon>
    </lineage>
</organism>
<evidence type="ECO:0000256" key="5">
    <source>
        <dbReference type="ARBA" id="ARBA00022840"/>
    </source>
</evidence>
<dbReference type="InterPro" id="IPR017871">
    <property type="entry name" value="ABC_transporter-like_CS"/>
</dbReference>
<evidence type="ECO:0000259" key="6">
    <source>
        <dbReference type="PROSITE" id="PS50893"/>
    </source>
</evidence>
<proteinExistence type="inferred from homology"/>
<dbReference type="Pfam" id="PF00005">
    <property type="entry name" value="ABC_tran"/>
    <property type="match status" value="1"/>
</dbReference>
<dbReference type="Gene3D" id="3.40.50.300">
    <property type="entry name" value="P-loop containing nucleotide triphosphate hydrolases"/>
    <property type="match status" value="1"/>
</dbReference>